<gene>
    <name evidence="2" type="ORF">GOP47_0017574</name>
</gene>
<evidence type="ECO:0000313" key="2">
    <source>
        <dbReference type="EMBL" id="KAI5067046.1"/>
    </source>
</evidence>
<protein>
    <submittedName>
        <fullName evidence="2">Uncharacterized protein</fullName>
    </submittedName>
</protein>
<dbReference type="Gene3D" id="3.80.10.10">
    <property type="entry name" value="Ribonuclease Inhibitor"/>
    <property type="match status" value="1"/>
</dbReference>
<dbReference type="SUPFAM" id="SSF52058">
    <property type="entry name" value="L domain-like"/>
    <property type="match status" value="1"/>
</dbReference>
<name>A0A9D4ZBX1_ADICA</name>
<feature type="region of interest" description="Disordered" evidence="1">
    <location>
        <begin position="122"/>
        <end position="160"/>
    </location>
</feature>
<dbReference type="Proteomes" id="UP000886520">
    <property type="component" value="Chromosome 17"/>
</dbReference>
<keyword evidence="3" id="KW-1185">Reference proteome</keyword>
<evidence type="ECO:0000313" key="3">
    <source>
        <dbReference type="Proteomes" id="UP000886520"/>
    </source>
</evidence>
<dbReference type="EMBL" id="JABFUD020000017">
    <property type="protein sequence ID" value="KAI5067046.1"/>
    <property type="molecule type" value="Genomic_DNA"/>
</dbReference>
<dbReference type="OrthoDB" id="2018313at2759"/>
<evidence type="ECO:0000256" key="1">
    <source>
        <dbReference type="SAM" id="MobiDB-lite"/>
    </source>
</evidence>
<dbReference type="InterPro" id="IPR032675">
    <property type="entry name" value="LRR_dom_sf"/>
</dbReference>
<sequence length="214" mass="23808">MGREIVVDRSHLWNEDDVRVVLERGKGTSLVRGVELLTLEEWGGMGCKDFCWHGFSTLTLSKVVVLDLSKSQISRLSQAGHRFENLWELILTDCEFISKELPDFGVSWKNLEKLECTRVYQQPHKPHNPQPPSVRGVNDASGVYRQPHEPHPPRPPLVRGADGASECIGSLMSLTRLDLGWCGGLTALPKSIGSLNLPRPSWVRGTDGAFGVYP</sequence>
<reference evidence="2" key="1">
    <citation type="submission" date="2021-01" db="EMBL/GenBank/DDBJ databases">
        <title>Adiantum capillus-veneris genome.</title>
        <authorList>
            <person name="Fang Y."/>
            <person name="Liao Q."/>
        </authorList>
    </citation>
    <scope>NUCLEOTIDE SEQUENCE</scope>
    <source>
        <strain evidence="2">H3</strain>
        <tissue evidence="2">Leaf</tissue>
    </source>
</reference>
<comment type="caution">
    <text evidence="2">The sequence shown here is derived from an EMBL/GenBank/DDBJ whole genome shotgun (WGS) entry which is preliminary data.</text>
</comment>
<accession>A0A9D4ZBX1</accession>
<proteinExistence type="predicted"/>
<dbReference type="AlphaFoldDB" id="A0A9D4ZBX1"/>
<organism evidence="2 3">
    <name type="scientific">Adiantum capillus-veneris</name>
    <name type="common">Maidenhair fern</name>
    <dbReference type="NCBI Taxonomy" id="13818"/>
    <lineage>
        <taxon>Eukaryota</taxon>
        <taxon>Viridiplantae</taxon>
        <taxon>Streptophyta</taxon>
        <taxon>Embryophyta</taxon>
        <taxon>Tracheophyta</taxon>
        <taxon>Polypodiopsida</taxon>
        <taxon>Polypodiidae</taxon>
        <taxon>Polypodiales</taxon>
        <taxon>Pteridineae</taxon>
        <taxon>Pteridaceae</taxon>
        <taxon>Vittarioideae</taxon>
        <taxon>Adiantum</taxon>
    </lineage>
</organism>